<dbReference type="Gene3D" id="3.30.230.10">
    <property type="match status" value="1"/>
</dbReference>
<keyword evidence="2" id="KW-1185">Reference proteome</keyword>
<protein>
    <submittedName>
        <fullName evidence="1">Uncharacterized protein</fullName>
    </submittedName>
</protein>
<dbReference type="RefSeq" id="WP_015773437.1">
    <property type="nucleotide sequence ID" value="NC_013173.1"/>
</dbReference>
<accession>C7LRV8</accession>
<name>C7LRV8_DESBD</name>
<dbReference type="OrthoDB" id="5421591at2"/>
<dbReference type="HOGENOM" id="CLU_390685_0_0_7"/>
<dbReference type="STRING" id="525897.Dbac_1238"/>
<dbReference type="EMBL" id="CP001629">
    <property type="protein sequence ID" value="ACU89341.1"/>
    <property type="molecule type" value="Genomic_DNA"/>
</dbReference>
<reference evidence="1 2" key="1">
    <citation type="journal article" date="2009" name="Stand. Genomic Sci.">
        <title>Complete genome sequence of Desulfomicrobium baculatum type strain (X).</title>
        <authorList>
            <person name="Copeland A."/>
            <person name="Spring S."/>
            <person name="Goker M."/>
            <person name="Schneider S."/>
            <person name="Lapidus A."/>
            <person name="Del Rio T.G."/>
            <person name="Tice H."/>
            <person name="Cheng J.F."/>
            <person name="Chen F."/>
            <person name="Nolan M."/>
            <person name="Bruce D."/>
            <person name="Goodwin L."/>
            <person name="Pitluck S."/>
            <person name="Ivanova N."/>
            <person name="Mavrommatis K."/>
            <person name="Ovchinnikova G."/>
            <person name="Pati A."/>
            <person name="Chen A."/>
            <person name="Palaniappan K."/>
            <person name="Land M."/>
            <person name="Hauser L."/>
            <person name="Chang Y.J."/>
            <person name="Jeffries C.C."/>
            <person name="Meincke L."/>
            <person name="Sims D."/>
            <person name="Brettin T."/>
            <person name="Detter J.C."/>
            <person name="Han C."/>
            <person name="Chain P."/>
            <person name="Bristow J."/>
            <person name="Eisen J.A."/>
            <person name="Markowitz V."/>
            <person name="Hugenholtz P."/>
            <person name="Kyrpides N.C."/>
            <person name="Klenk H.P."/>
            <person name="Lucas S."/>
        </authorList>
    </citation>
    <scope>NUCLEOTIDE SEQUENCE [LARGE SCALE GENOMIC DNA]</scope>
    <source>
        <strain evidence="2">DSM 4028 / VKM B-1378 / X</strain>
    </source>
</reference>
<evidence type="ECO:0000313" key="1">
    <source>
        <dbReference type="EMBL" id="ACU89341.1"/>
    </source>
</evidence>
<organism evidence="1 2">
    <name type="scientific">Desulfomicrobium baculatum (strain DSM 4028 / VKM B-1378 / X)</name>
    <name type="common">Desulfovibrio baculatus</name>
    <dbReference type="NCBI Taxonomy" id="525897"/>
    <lineage>
        <taxon>Bacteria</taxon>
        <taxon>Pseudomonadati</taxon>
        <taxon>Thermodesulfobacteriota</taxon>
        <taxon>Desulfovibrionia</taxon>
        <taxon>Desulfovibrionales</taxon>
        <taxon>Desulfomicrobiaceae</taxon>
        <taxon>Desulfomicrobium</taxon>
    </lineage>
</organism>
<dbReference type="SUPFAM" id="SSF54211">
    <property type="entry name" value="Ribosomal protein S5 domain 2-like"/>
    <property type="match status" value="1"/>
</dbReference>
<dbReference type="InterPro" id="IPR014721">
    <property type="entry name" value="Ribsml_uS5_D2-typ_fold_subgr"/>
</dbReference>
<dbReference type="Proteomes" id="UP000002216">
    <property type="component" value="Chromosome"/>
</dbReference>
<dbReference type="KEGG" id="dba:Dbac_1238"/>
<dbReference type="AlphaFoldDB" id="C7LRV8"/>
<sequence>MKRNQWNLKEHAAWARSSKQGLNRYKGDYLFPHSEIWPSEIASFPDVANTILEGLEDNNRQQFITCCAAAWLLDPWRPGPVIDWINGLEPNVLINAGLELTLAEASDWKWKYTHVLTVKGYTGHLIRTLVGIGNKPVDIQFPSNQNIDNKTKESIRLAWKLAETGSTGAAFWPMLSFENNNGLIFGKSMGLPSYLAFKSFDSDQSIHSVIATGEINSNKAVLPVDGLCEKLEAAREAKFSIFIYPEPEQVCSLLTEKENIKPVAVQSLDEAELIWRSNTPQSSNSIAQIVRSQSPKEIISLLCKVPESISIYLENESRKISKSLQNDIIDVNTFQSLLEDIDNLMNAKQLQSKILPLIFEALNENQILNFEKKSLSLAFKICISQIHWLSYNGECEKIYKWKTIKDRIKKAAMKEIGLDVSELFDEHNLMMVTDHDSYIFDPRTPPSFQKKIMILEMFYDDNQLEHPGSPLKRLGQYYGTLIQNYAFCGPNYIKDVLYFCNKAYKAFGDSPEEIDEVMRIENYLIYAHLDAQNFQEAKTHLQNYLKPHYKNDIIDWNSVTDKFKHAATARFIAETGEDVCLYKNWIRHNWQKTDEHHPWQLWLYNSGRIFLKSEPDIAKECLNRSLKICKIFGGTTVKAMGLLSLAYLINLSHPSEHSKLATETDDIINSIKSSKLNQEHFSQVLNENNLIKCLETVRNNQQTLFPFTYR</sequence>
<dbReference type="InterPro" id="IPR020568">
    <property type="entry name" value="Ribosomal_Su5_D2-typ_SF"/>
</dbReference>
<dbReference type="eggNOG" id="COG1067">
    <property type="taxonomic scope" value="Bacteria"/>
</dbReference>
<gene>
    <name evidence="1" type="ordered locus">Dbac_1238</name>
</gene>
<proteinExistence type="predicted"/>
<evidence type="ECO:0000313" key="2">
    <source>
        <dbReference type="Proteomes" id="UP000002216"/>
    </source>
</evidence>